<reference evidence="3 4" key="1">
    <citation type="submission" date="2017-06" db="EMBL/GenBank/DDBJ databases">
        <title>Celeribacter sp. TSPH2 complete genome sequence.</title>
        <authorList>
            <person name="Woo J.-H."/>
            <person name="Kim H.-S."/>
        </authorList>
    </citation>
    <scope>NUCLEOTIDE SEQUENCE [LARGE SCALE GENOMIC DNA]</scope>
    <source>
        <strain evidence="3 4">TSPH2</strain>
    </source>
</reference>
<evidence type="ECO:0008006" key="5">
    <source>
        <dbReference type="Google" id="ProtNLM"/>
    </source>
</evidence>
<name>A0A291GG90_9RHOB</name>
<dbReference type="AlphaFoldDB" id="A0A291GG90"/>
<accession>A0A291GG90</accession>
<dbReference type="InterPro" id="IPR025961">
    <property type="entry name" value="Metal_resist"/>
</dbReference>
<dbReference type="OrthoDB" id="7876971at2"/>
<dbReference type="EMBL" id="CP022196">
    <property type="protein sequence ID" value="ATG49543.1"/>
    <property type="molecule type" value="Genomic_DNA"/>
</dbReference>
<dbReference type="RefSeq" id="WP_066705721.1">
    <property type="nucleotide sequence ID" value="NZ_CP022196.1"/>
</dbReference>
<sequence length="180" mass="19479">MTDEQNPSTAPGKGVHWSRIVLVLSLALNVAILGIVGGAVLRWNAGMDRARTLQARDFGFGPFVGALETEDRRALGREFARSAGDPRAARAKVGAMFGAMITALKADDFDAAGFETLLSEQQKEFARGQQIGARLVAQQIAEMSAQERQAYAERLEEMLRNPPHRPHEQGARGPGNSPGR</sequence>
<evidence type="ECO:0000256" key="1">
    <source>
        <dbReference type="SAM" id="MobiDB-lite"/>
    </source>
</evidence>
<evidence type="ECO:0000256" key="2">
    <source>
        <dbReference type="SAM" id="Phobius"/>
    </source>
</evidence>
<evidence type="ECO:0000313" key="3">
    <source>
        <dbReference type="EMBL" id="ATG49543.1"/>
    </source>
</evidence>
<keyword evidence="4" id="KW-1185">Reference proteome</keyword>
<dbReference type="KEGG" id="ceh:CEW89_19375"/>
<dbReference type="Pfam" id="PF13801">
    <property type="entry name" value="Metal_resist"/>
    <property type="match status" value="1"/>
</dbReference>
<organism evidence="3 4">
    <name type="scientific">Celeribacter ethanolicus</name>
    <dbReference type="NCBI Taxonomy" id="1758178"/>
    <lineage>
        <taxon>Bacteria</taxon>
        <taxon>Pseudomonadati</taxon>
        <taxon>Pseudomonadota</taxon>
        <taxon>Alphaproteobacteria</taxon>
        <taxon>Rhodobacterales</taxon>
        <taxon>Roseobacteraceae</taxon>
        <taxon>Celeribacter</taxon>
    </lineage>
</organism>
<keyword evidence="2" id="KW-0812">Transmembrane</keyword>
<dbReference type="Proteomes" id="UP000217935">
    <property type="component" value="Chromosome"/>
</dbReference>
<dbReference type="STRING" id="1758178.GCA_001550095_00924"/>
<gene>
    <name evidence="3" type="ORF">CEW89_19375</name>
</gene>
<keyword evidence="2" id="KW-1133">Transmembrane helix</keyword>
<keyword evidence="2" id="KW-0472">Membrane</keyword>
<feature type="compositionally biased region" description="Basic and acidic residues" evidence="1">
    <location>
        <begin position="155"/>
        <end position="170"/>
    </location>
</feature>
<evidence type="ECO:0000313" key="4">
    <source>
        <dbReference type="Proteomes" id="UP000217935"/>
    </source>
</evidence>
<feature type="transmembrane region" description="Helical" evidence="2">
    <location>
        <begin position="20"/>
        <end position="41"/>
    </location>
</feature>
<protein>
    <recommendedName>
        <fullName evidence="5">Periplasmic heavy metal sensor</fullName>
    </recommendedName>
</protein>
<proteinExistence type="predicted"/>
<feature type="region of interest" description="Disordered" evidence="1">
    <location>
        <begin position="155"/>
        <end position="180"/>
    </location>
</feature>